<accession>A0A7X0PIP7</accession>
<dbReference type="Proteomes" id="UP000575083">
    <property type="component" value="Unassembled WGS sequence"/>
</dbReference>
<evidence type="ECO:0000313" key="3">
    <source>
        <dbReference type="Proteomes" id="UP000575083"/>
    </source>
</evidence>
<organism evidence="2 3">
    <name type="scientific">Acidovorax soli</name>
    <dbReference type="NCBI Taxonomy" id="592050"/>
    <lineage>
        <taxon>Bacteria</taxon>
        <taxon>Pseudomonadati</taxon>
        <taxon>Pseudomonadota</taxon>
        <taxon>Betaproteobacteria</taxon>
        <taxon>Burkholderiales</taxon>
        <taxon>Comamonadaceae</taxon>
        <taxon>Acidovorax</taxon>
    </lineage>
</organism>
<sequence>MKLSELRMASLEFAFSAVLPLGVWFVLLSPDASSNVPFLQNAGSFLAYAFTDTEVSPTLRVHYILLTVLPAQLLLLSVMTWRQASAKARCHFWCIYLGWVATVIAIALFYWPSAIASALATYHAGKAASA</sequence>
<dbReference type="EMBL" id="JACHLK010000011">
    <property type="protein sequence ID" value="MBB6562146.1"/>
    <property type="molecule type" value="Genomic_DNA"/>
</dbReference>
<keyword evidence="1" id="KW-0472">Membrane</keyword>
<reference evidence="2 3" key="1">
    <citation type="submission" date="2020-08" db="EMBL/GenBank/DDBJ databases">
        <title>Functional genomics of gut bacteria from endangered species of beetles.</title>
        <authorList>
            <person name="Carlos-Shanley C."/>
        </authorList>
    </citation>
    <scope>NUCLEOTIDE SEQUENCE [LARGE SCALE GENOMIC DNA]</scope>
    <source>
        <strain evidence="2 3">S00198</strain>
    </source>
</reference>
<keyword evidence="3" id="KW-1185">Reference proteome</keyword>
<comment type="caution">
    <text evidence="2">The sequence shown here is derived from an EMBL/GenBank/DDBJ whole genome shotgun (WGS) entry which is preliminary data.</text>
</comment>
<evidence type="ECO:0000313" key="2">
    <source>
        <dbReference type="EMBL" id="MBB6562146.1"/>
    </source>
</evidence>
<name>A0A7X0PIP7_9BURK</name>
<gene>
    <name evidence="2" type="ORF">HNP48_004855</name>
</gene>
<feature type="transmembrane region" description="Helical" evidence="1">
    <location>
        <begin position="93"/>
        <end position="111"/>
    </location>
</feature>
<dbReference type="AlphaFoldDB" id="A0A7X0PIP7"/>
<protein>
    <submittedName>
        <fullName evidence="2">Uncharacterized protein</fullName>
    </submittedName>
</protein>
<keyword evidence="1" id="KW-0812">Transmembrane</keyword>
<proteinExistence type="predicted"/>
<keyword evidence="1" id="KW-1133">Transmembrane helix</keyword>
<evidence type="ECO:0000256" key="1">
    <source>
        <dbReference type="SAM" id="Phobius"/>
    </source>
</evidence>
<feature type="transmembrane region" description="Helical" evidence="1">
    <location>
        <begin position="63"/>
        <end position="81"/>
    </location>
</feature>